<dbReference type="EMBL" id="BTGD01000001">
    <property type="protein sequence ID" value="GMM53401.1"/>
    <property type="molecule type" value="Genomic_DNA"/>
</dbReference>
<comment type="caution">
    <text evidence="1">The sequence shown here is derived from an EMBL/GenBank/DDBJ whole genome shotgun (WGS) entry which is preliminary data.</text>
</comment>
<reference evidence="1 2" key="1">
    <citation type="journal article" date="2023" name="Elife">
        <title>Identification of key yeast species and microbe-microbe interactions impacting larval growth of Drosophila in the wild.</title>
        <authorList>
            <person name="Mure A."/>
            <person name="Sugiura Y."/>
            <person name="Maeda R."/>
            <person name="Honda K."/>
            <person name="Sakurai N."/>
            <person name="Takahashi Y."/>
            <person name="Watada M."/>
            <person name="Katoh T."/>
            <person name="Gotoh A."/>
            <person name="Gotoh Y."/>
            <person name="Taniguchi I."/>
            <person name="Nakamura K."/>
            <person name="Hayashi T."/>
            <person name="Katayama T."/>
            <person name="Uemura T."/>
            <person name="Hattori Y."/>
        </authorList>
    </citation>
    <scope>NUCLEOTIDE SEQUENCE [LARGE SCALE GENOMIC DNA]</scope>
    <source>
        <strain evidence="1 2">KH-74</strain>
    </source>
</reference>
<gene>
    <name evidence="1" type="ORF">DAKH74_000170</name>
</gene>
<protein>
    <submittedName>
        <fullName evidence="1">Uncharacterized protein</fullName>
    </submittedName>
</protein>
<evidence type="ECO:0000313" key="2">
    <source>
        <dbReference type="Proteomes" id="UP001377567"/>
    </source>
</evidence>
<sequence length="252" mass="28418">MRSNLFSVYSDPIQKHKKSGRCATKSRTTNGRMPLSQVCSSGLNAINARALKPKSTNISELISSIKKTPKQHTGRYHGDVSISKLTAVATSKWKEARQYDNITHYPFADILEETKFKSAQPPTIGTQEKRSHLTSFIKASATDHVSPKPDALTRSLKKSLWKLNSKLKIMSLPENTKFDKLITVESCNRISVNELLVKSPLEPISFVLHVPTNGKHFVPHTSLSRYKLALNSRSAIKLNDDLVWYLQWKFIT</sequence>
<dbReference type="Proteomes" id="UP001377567">
    <property type="component" value="Unassembled WGS sequence"/>
</dbReference>
<dbReference type="AlphaFoldDB" id="A0AAV5RPE9"/>
<accession>A0AAV5RPE9</accession>
<evidence type="ECO:0000313" key="1">
    <source>
        <dbReference type="EMBL" id="GMM53401.1"/>
    </source>
</evidence>
<proteinExistence type="predicted"/>
<keyword evidence="2" id="KW-1185">Reference proteome</keyword>
<organism evidence="1 2">
    <name type="scientific">Maudiozyma humilis</name>
    <name type="common">Sour dough yeast</name>
    <name type="synonym">Kazachstania humilis</name>
    <dbReference type="NCBI Taxonomy" id="51915"/>
    <lineage>
        <taxon>Eukaryota</taxon>
        <taxon>Fungi</taxon>
        <taxon>Dikarya</taxon>
        <taxon>Ascomycota</taxon>
        <taxon>Saccharomycotina</taxon>
        <taxon>Saccharomycetes</taxon>
        <taxon>Saccharomycetales</taxon>
        <taxon>Saccharomycetaceae</taxon>
        <taxon>Maudiozyma</taxon>
    </lineage>
</organism>
<name>A0AAV5RPE9_MAUHU</name>